<dbReference type="PROSITE" id="PS50937">
    <property type="entry name" value="HTH_MERR_2"/>
    <property type="match status" value="1"/>
</dbReference>
<dbReference type="Gene3D" id="3.40.50.280">
    <property type="entry name" value="Cobalamin-binding domain"/>
    <property type="match status" value="1"/>
</dbReference>
<evidence type="ECO:0008006" key="10">
    <source>
        <dbReference type="Google" id="ProtNLM"/>
    </source>
</evidence>
<organism evidence="8 9">
    <name type="scientific">Nocardioides nanhaiensis</name>
    <dbReference type="NCBI Taxonomy" id="1476871"/>
    <lineage>
        <taxon>Bacteria</taxon>
        <taxon>Bacillati</taxon>
        <taxon>Actinomycetota</taxon>
        <taxon>Actinomycetes</taxon>
        <taxon>Propionibacteriales</taxon>
        <taxon>Nocardioidaceae</taxon>
        <taxon>Nocardioides</taxon>
    </lineage>
</organism>
<feature type="region of interest" description="Disordered" evidence="5">
    <location>
        <begin position="101"/>
        <end position="157"/>
    </location>
</feature>
<dbReference type="InterPro" id="IPR009061">
    <property type="entry name" value="DNA-bd_dom_put_sf"/>
</dbReference>
<dbReference type="SUPFAM" id="SSF52242">
    <property type="entry name" value="Cobalamin (vitamin B12)-binding domain"/>
    <property type="match status" value="1"/>
</dbReference>
<evidence type="ECO:0000256" key="2">
    <source>
        <dbReference type="ARBA" id="ARBA00023015"/>
    </source>
</evidence>
<dbReference type="PROSITE" id="PS00552">
    <property type="entry name" value="HTH_MERR_1"/>
    <property type="match status" value="1"/>
</dbReference>
<dbReference type="InterPro" id="IPR006158">
    <property type="entry name" value="Cobalamin-bd"/>
</dbReference>
<evidence type="ECO:0000256" key="4">
    <source>
        <dbReference type="ARBA" id="ARBA00023163"/>
    </source>
</evidence>
<dbReference type="EMBL" id="BAABIM010000001">
    <property type="protein sequence ID" value="GAA4672228.1"/>
    <property type="molecule type" value="Genomic_DNA"/>
</dbReference>
<protein>
    <recommendedName>
        <fullName evidence="10">MerR family transcriptional regulator</fullName>
    </recommendedName>
</protein>
<evidence type="ECO:0000313" key="9">
    <source>
        <dbReference type="Proteomes" id="UP001500621"/>
    </source>
</evidence>
<keyword evidence="4" id="KW-0804">Transcription</keyword>
<evidence type="ECO:0000259" key="7">
    <source>
        <dbReference type="PROSITE" id="PS51332"/>
    </source>
</evidence>
<dbReference type="PANTHER" id="PTHR30204">
    <property type="entry name" value="REDOX-CYCLING DRUG-SENSING TRANSCRIPTIONAL ACTIVATOR SOXR"/>
    <property type="match status" value="1"/>
</dbReference>
<keyword evidence="2" id="KW-0805">Transcription regulation</keyword>
<accession>A0ABP8VTK8</accession>
<evidence type="ECO:0000256" key="3">
    <source>
        <dbReference type="ARBA" id="ARBA00023125"/>
    </source>
</evidence>
<name>A0ABP8VTK8_9ACTN</name>
<dbReference type="InterPro" id="IPR003759">
    <property type="entry name" value="Cbl-bd_cap"/>
</dbReference>
<gene>
    <name evidence="8" type="ORF">GCM10023226_06220</name>
</gene>
<feature type="domain" description="B12-binding" evidence="7">
    <location>
        <begin position="250"/>
        <end position="371"/>
    </location>
</feature>
<dbReference type="Pfam" id="PF13411">
    <property type="entry name" value="MerR_1"/>
    <property type="match status" value="1"/>
</dbReference>
<dbReference type="SUPFAM" id="SSF46955">
    <property type="entry name" value="Putative DNA-binding domain"/>
    <property type="match status" value="1"/>
</dbReference>
<keyword evidence="1" id="KW-0678">Repressor</keyword>
<evidence type="ECO:0000313" key="8">
    <source>
        <dbReference type="EMBL" id="GAA4672228.1"/>
    </source>
</evidence>
<dbReference type="InterPro" id="IPR036724">
    <property type="entry name" value="Cobalamin-bd_sf"/>
</dbReference>
<evidence type="ECO:0000259" key="6">
    <source>
        <dbReference type="PROSITE" id="PS50937"/>
    </source>
</evidence>
<dbReference type="Gene3D" id="1.10.1240.10">
    <property type="entry name" value="Methionine synthase domain"/>
    <property type="match status" value="1"/>
</dbReference>
<comment type="caution">
    <text evidence="8">The sequence shown here is derived from an EMBL/GenBank/DDBJ whole genome shotgun (WGS) entry which is preliminary data.</text>
</comment>
<dbReference type="Gene3D" id="1.10.1660.10">
    <property type="match status" value="1"/>
</dbReference>
<proteinExistence type="predicted"/>
<dbReference type="PANTHER" id="PTHR30204:SF69">
    <property type="entry name" value="MERR-FAMILY TRANSCRIPTIONAL REGULATOR"/>
    <property type="match status" value="1"/>
</dbReference>
<dbReference type="InterPro" id="IPR047057">
    <property type="entry name" value="MerR_fam"/>
</dbReference>
<keyword evidence="9" id="KW-1185">Reference proteome</keyword>
<dbReference type="InterPro" id="IPR036594">
    <property type="entry name" value="Meth_synthase_dom"/>
</dbReference>
<dbReference type="SMART" id="SM00422">
    <property type="entry name" value="HTH_MERR"/>
    <property type="match status" value="1"/>
</dbReference>
<evidence type="ECO:0000256" key="1">
    <source>
        <dbReference type="ARBA" id="ARBA00022491"/>
    </source>
</evidence>
<sequence length="371" mass="38997">MSVGAADRWRIGVLASRVGVSETVLRAWETRYGLLQPARTAAGYRLYGPEDERRARAMVEARGRGVPAAQAAAEVLAADRARMPADVPEPGHPRRLRAVAPSERAPVTDPDPQPAVPAPARDRAVDGPPEQVSDQVADDASDHVPGGDQAAASPPMSGLRAQALTAAQAVEDLHTAMVAYDTASMHAVLDRVFATVSVESAIREVLFPFLRRVGEGWENGHLDVADEHFASDVVRGRLGALSFAAGSASGPLALLACTPYESHDIALKAVEVVLQRAGWRTRFLGAHTPLESLKVAADIIEPDVILLSGSLPAAFTGLGSTVAELVAAFDVYLAGRGADETVAERLGATYLPGDPVDAALRLSRVRNGASP</sequence>
<keyword evidence="3" id="KW-0238">DNA-binding</keyword>
<dbReference type="Pfam" id="PF02607">
    <property type="entry name" value="B12-binding_2"/>
    <property type="match status" value="1"/>
</dbReference>
<evidence type="ECO:0000256" key="5">
    <source>
        <dbReference type="SAM" id="MobiDB-lite"/>
    </source>
</evidence>
<dbReference type="RefSeq" id="WP_345262585.1">
    <property type="nucleotide sequence ID" value="NZ_BAABIM010000001.1"/>
</dbReference>
<dbReference type="PROSITE" id="PS51332">
    <property type="entry name" value="B12_BINDING"/>
    <property type="match status" value="1"/>
</dbReference>
<reference evidence="9" key="1">
    <citation type="journal article" date="2019" name="Int. J. Syst. Evol. Microbiol.">
        <title>The Global Catalogue of Microorganisms (GCM) 10K type strain sequencing project: providing services to taxonomists for standard genome sequencing and annotation.</title>
        <authorList>
            <consortium name="The Broad Institute Genomics Platform"/>
            <consortium name="The Broad Institute Genome Sequencing Center for Infectious Disease"/>
            <person name="Wu L."/>
            <person name="Ma J."/>
        </authorList>
    </citation>
    <scope>NUCLEOTIDE SEQUENCE [LARGE SCALE GENOMIC DNA]</scope>
    <source>
        <strain evidence="9">JCM 18127</strain>
    </source>
</reference>
<dbReference type="Proteomes" id="UP001500621">
    <property type="component" value="Unassembled WGS sequence"/>
</dbReference>
<dbReference type="InterPro" id="IPR000551">
    <property type="entry name" value="MerR-type_HTH_dom"/>
</dbReference>
<feature type="domain" description="HTH merR-type" evidence="6">
    <location>
        <begin position="8"/>
        <end position="75"/>
    </location>
</feature>